<dbReference type="InterPro" id="IPR002159">
    <property type="entry name" value="CD36_fam"/>
</dbReference>
<accession>A0ABN7ASQ3</accession>
<feature type="transmembrane region" description="Helical" evidence="9">
    <location>
        <begin position="524"/>
        <end position="542"/>
    </location>
</feature>
<comment type="similarity">
    <text evidence="2">Belongs to the CD36 family.</text>
</comment>
<evidence type="ECO:0000256" key="4">
    <source>
        <dbReference type="ARBA" id="ARBA00022692"/>
    </source>
</evidence>
<gene>
    <name evidence="10" type="ORF">NTJ_07113</name>
</gene>
<keyword evidence="5 9" id="KW-1133">Transmembrane helix</keyword>
<protein>
    <submittedName>
        <fullName evidence="10">CD36 family</fullName>
    </submittedName>
</protein>
<evidence type="ECO:0000256" key="5">
    <source>
        <dbReference type="ARBA" id="ARBA00022989"/>
    </source>
</evidence>
<keyword evidence="6 9" id="KW-0472">Membrane</keyword>
<evidence type="ECO:0000256" key="1">
    <source>
        <dbReference type="ARBA" id="ARBA00004236"/>
    </source>
</evidence>
<evidence type="ECO:0000256" key="8">
    <source>
        <dbReference type="SAM" id="MobiDB-lite"/>
    </source>
</evidence>
<evidence type="ECO:0000256" key="7">
    <source>
        <dbReference type="ARBA" id="ARBA00023180"/>
    </source>
</evidence>
<keyword evidence="11" id="KW-1185">Reference proteome</keyword>
<reference evidence="10 11" key="1">
    <citation type="submission" date="2023-09" db="EMBL/GenBank/DDBJ databases">
        <title>Nesidiocoris tenuis whole genome shotgun sequence.</title>
        <authorList>
            <person name="Shibata T."/>
            <person name="Shimoda M."/>
            <person name="Kobayashi T."/>
            <person name="Uehara T."/>
        </authorList>
    </citation>
    <scope>NUCLEOTIDE SEQUENCE [LARGE SCALE GENOMIC DNA]</scope>
    <source>
        <strain evidence="10 11">Japan</strain>
    </source>
</reference>
<feature type="compositionally biased region" description="Basic and acidic residues" evidence="8">
    <location>
        <begin position="1"/>
        <end position="18"/>
    </location>
</feature>
<organism evidence="10 11">
    <name type="scientific">Nesidiocoris tenuis</name>
    <dbReference type="NCBI Taxonomy" id="355587"/>
    <lineage>
        <taxon>Eukaryota</taxon>
        <taxon>Metazoa</taxon>
        <taxon>Ecdysozoa</taxon>
        <taxon>Arthropoda</taxon>
        <taxon>Hexapoda</taxon>
        <taxon>Insecta</taxon>
        <taxon>Pterygota</taxon>
        <taxon>Neoptera</taxon>
        <taxon>Paraneoptera</taxon>
        <taxon>Hemiptera</taxon>
        <taxon>Heteroptera</taxon>
        <taxon>Panheteroptera</taxon>
        <taxon>Cimicomorpha</taxon>
        <taxon>Miridae</taxon>
        <taxon>Dicyphina</taxon>
        <taxon>Nesidiocoris</taxon>
    </lineage>
</organism>
<evidence type="ECO:0000256" key="3">
    <source>
        <dbReference type="ARBA" id="ARBA00022475"/>
    </source>
</evidence>
<feature type="region of interest" description="Disordered" evidence="8">
    <location>
        <begin position="1"/>
        <end position="30"/>
    </location>
</feature>
<evidence type="ECO:0000256" key="6">
    <source>
        <dbReference type="ARBA" id="ARBA00023136"/>
    </source>
</evidence>
<comment type="subcellular location">
    <subcellularLocation>
        <location evidence="1">Cell membrane</location>
    </subcellularLocation>
</comment>
<evidence type="ECO:0000256" key="2">
    <source>
        <dbReference type="ARBA" id="ARBA00010532"/>
    </source>
</evidence>
<sequence length="579" mass="65584">MGEDGAKAGGKSSDDLSRKNSAQYSDDHDGDCGDCLVNLSKACIPTSDSSPRLNVWTALEQAAARRTKKRNDAKSTMAKQPADAQKSSNSTCLLVWGCLLCISGAASLIWTPFDILLQERTRMLRGLPAYEWWRLPPDEVFLRAYVFNYTNTEAFMNGDADTLKVEEVGPYIFKEKLYHENPTFHENGTMTYTAVRKLIYLPEMNTLETNATILVPNMAVMASASYLAEAPFITKWGFNMMVRRAGSKPFVNAQVWDYFWNFTDPLFDVLASIAPALVPTKNTGILHTVYEDFTDNVTVFTQPSNGDFKFFKIDQYNGSPGLNKYENPKCDSIQGSTEGVHYHQRVNRNDTIYYLRKTICRAVPLRWKNDMLVRGIKAYKFILLNNTYDRPEVPEDECYRDPSYPILPSGVTDVSPCYYNMPITSSFPHLMYASDAVTRKLEGLDPSEEKHGSAAVIEPNTGIPLTAWARSQSNLYMHNVNSFTNLKRFSNMPLPMFWLEYKQQGLPNHIYYLMYFVVKIVKPLQLYFSLALITIGTAIYLATFRKLWSSHFGSPTKTAYTPVLRFKMSDLKSSGASNS</sequence>
<evidence type="ECO:0000313" key="10">
    <source>
        <dbReference type="EMBL" id="BES94304.1"/>
    </source>
</evidence>
<evidence type="ECO:0000313" key="11">
    <source>
        <dbReference type="Proteomes" id="UP001307889"/>
    </source>
</evidence>
<evidence type="ECO:0000256" key="9">
    <source>
        <dbReference type="SAM" id="Phobius"/>
    </source>
</evidence>
<dbReference type="Pfam" id="PF01130">
    <property type="entry name" value="CD36"/>
    <property type="match status" value="1"/>
</dbReference>
<keyword evidence="3" id="KW-1003">Cell membrane</keyword>
<dbReference type="EMBL" id="AP028913">
    <property type="protein sequence ID" value="BES94304.1"/>
    <property type="molecule type" value="Genomic_DNA"/>
</dbReference>
<name>A0ABN7ASQ3_9HEMI</name>
<feature type="transmembrane region" description="Helical" evidence="9">
    <location>
        <begin position="93"/>
        <end position="117"/>
    </location>
</feature>
<dbReference type="Proteomes" id="UP001307889">
    <property type="component" value="Chromosome 5"/>
</dbReference>
<dbReference type="PANTHER" id="PTHR11923:SF89">
    <property type="entry name" value="GH15894P"/>
    <property type="match status" value="1"/>
</dbReference>
<proteinExistence type="inferred from homology"/>
<dbReference type="PRINTS" id="PR01609">
    <property type="entry name" value="CD36FAMILY"/>
</dbReference>
<keyword evidence="4 9" id="KW-0812">Transmembrane</keyword>
<keyword evidence="7" id="KW-0325">Glycoprotein</keyword>
<dbReference type="PANTHER" id="PTHR11923">
    <property type="entry name" value="SCAVENGER RECEPTOR CLASS B TYPE-1 SR-B1"/>
    <property type="match status" value="1"/>
</dbReference>